<dbReference type="CDD" id="cd05246">
    <property type="entry name" value="dTDP_GD_SDR_e"/>
    <property type="match status" value="1"/>
</dbReference>
<proteinExistence type="inferred from homology"/>
<dbReference type="Pfam" id="PF16363">
    <property type="entry name" value="GDP_Man_Dehyd"/>
    <property type="match status" value="1"/>
</dbReference>
<dbReference type="RefSeq" id="WP_004601486.1">
    <property type="nucleotide sequence ID" value="NZ_HF541868.1"/>
</dbReference>
<evidence type="ECO:0000256" key="3">
    <source>
        <dbReference type="ARBA" id="ARBA00008178"/>
    </source>
</evidence>
<dbReference type="HOGENOM" id="CLU_007383_1_14_11"/>
<dbReference type="STRING" id="29321.AAV33_08675"/>
<feature type="domain" description="NAD(P)-binding" evidence="9">
    <location>
        <begin position="4"/>
        <end position="294"/>
    </location>
</feature>
<dbReference type="EC" id="4.2.1.46" evidence="4 8"/>
<dbReference type="EMBL" id="CAJZ01000207">
    <property type="protein sequence ID" value="CCI84112.1"/>
    <property type="molecule type" value="Genomic_DNA"/>
</dbReference>
<protein>
    <recommendedName>
        <fullName evidence="5 8">dTDP-glucose 4,6-dehydratase</fullName>
        <ecNumber evidence="4 8">4.2.1.46</ecNumber>
    </recommendedName>
</protein>
<dbReference type="eggNOG" id="COG1088">
    <property type="taxonomic scope" value="Bacteria"/>
</dbReference>
<dbReference type="Gene3D" id="3.40.50.720">
    <property type="entry name" value="NAD(P)-binding Rossmann-like Domain"/>
    <property type="match status" value="1"/>
</dbReference>
<dbReference type="SUPFAM" id="SSF51735">
    <property type="entry name" value="NAD(P)-binding Rossmann-fold domains"/>
    <property type="match status" value="1"/>
</dbReference>
<evidence type="ECO:0000313" key="10">
    <source>
        <dbReference type="EMBL" id="CCI84112.1"/>
    </source>
</evidence>
<name>I7L9V9_9CORY</name>
<evidence type="ECO:0000256" key="8">
    <source>
        <dbReference type="RuleBase" id="RU004473"/>
    </source>
</evidence>
<evidence type="ECO:0000256" key="1">
    <source>
        <dbReference type="ARBA" id="ARBA00001539"/>
    </source>
</evidence>
<reference evidence="10 13" key="1">
    <citation type="journal article" date="2012" name="J. Bacteriol.">
        <title>Draft Genome Sequence of Turicella otitidis ATCC 51513, Isolated from Middle Ear Fluid from a Child with Otitis Media.</title>
        <authorList>
            <person name="Brinkrolf K."/>
            <person name="Schneider J."/>
            <person name="Knecht M."/>
            <person name="Ruckert C."/>
            <person name="Tauch A."/>
        </authorList>
    </citation>
    <scope>NUCLEOTIDE SEQUENCE [LARGE SCALE GENOMIC DNA]</scope>
    <source>
        <strain evidence="10 13">ATCC 51513</strain>
    </source>
</reference>
<evidence type="ECO:0000313" key="13">
    <source>
        <dbReference type="Proteomes" id="UP000011016"/>
    </source>
</evidence>
<evidence type="ECO:0000256" key="2">
    <source>
        <dbReference type="ARBA" id="ARBA00001911"/>
    </source>
</evidence>
<comment type="similarity">
    <text evidence="3 8">Belongs to the NAD(P)-dependent epimerase/dehydratase family. dTDP-glucose dehydratase subfamily.</text>
</comment>
<dbReference type="InterPro" id="IPR016040">
    <property type="entry name" value="NAD(P)-bd_dom"/>
</dbReference>
<dbReference type="GO" id="GO:0009225">
    <property type="term" value="P:nucleotide-sugar metabolic process"/>
    <property type="evidence" value="ECO:0007669"/>
    <property type="project" value="InterPro"/>
</dbReference>
<organism evidence="10 13">
    <name type="scientific">Corynebacterium otitidis ATCC 51513</name>
    <dbReference type="NCBI Taxonomy" id="883169"/>
    <lineage>
        <taxon>Bacteria</taxon>
        <taxon>Bacillati</taxon>
        <taxon>Actinomycetota</taxon>
        <taxon>Actinomycetes</taxon>
        <taxon>Mycobacteriales</taxon>
        <taxon>Corynebacteriaceae</taxon>
        <taxon>Corynebacterium</taxon>
    </lineage>
</organism>
<dbReference type="NCBIfam" id="TIGR01181">
    <property type="entry name" value="dTDP_gluc_dehyt"/>
    <property type="match status" value="1"/>
</dbReference>
<dbReference type="EMBL" id="AHAE01000075">
    <property type="protein sequence ID" value="EJZ81469.1"/>
    <property type="molecule type" value="Genomic_DNA"/>
</dbReference>
<comment type="catalytic activity">
    <reaction evidence="1 8">
        <text>dTDP-alpha-D-glucose = dTDP-4-dehydro-6-deoxy-alpha-D-glucose + H2O</text>
        <dbReference type="Rhea" id="RHEA:17221"/>
        <dbReference type="ChEBI" id="CHEBI:15377"/>
        <dbReference type="ChEBI" id="CHEBI:57477"/>
        <dbReference type="ChEBI" id="CHEBI:57649"/>
        <dbReference type="EC" id="4.2.1.46"/>
    </reaction>
</comment>
<evidence type="ECO:0000313" key="12">
    <source>
        <dbReference type="Proteomes" id="UP000006078"/>
    </source>
</evidence>
<dbReference type="GO" id="GO:0008460">
    <property type="term" value="F:dTDP-glucose 4,6-dehydratase activity"/>
    <property type="evidence" value="ECO:0007669"/>
    <property type="project" value="UniProtKB-EC"/>
</dbReference>
<dbReference type="Proteomes" id="UP000011016">
    <property type="component" value="Unassembled WGS sequence"/>
</dbReference>
<dbReference type="AlphaFoldDB" id="I7L9V9"/>
<gene>
    <name evidence="10" type="primary">rfbB</name>
    <name evidence="10" type="ORF">BN46_1396</name>
    <name evidence="11" type="ORF">HMPREF9719_01596</name>
</gene>
<dbReference type="OrthoDB" id="9801785at2"/>
<dbReference type="InterPro" id="IPR005888">
    <property type="entry name" value="dTDP_Gluc_deHydtase"/>
</dbReference>
<dbReference type="InterPro" id="IPR036291">
    <property type="entry name" value="NAD(P)-bd_dom_sf"/>
</dbReference>
<reference evidence="11 12" key="2">
    <citation type="submission" date="2012-08" db="EMBL/GenBank/DDBJ databases">
        <title>The Genome Sequence of Turicella otitidis ATCC 51513.</title>
        <authorList>
            <consortium name="The Broad Institute Genome Sequencing Platform"/>
            <person name="Earl A."/>
            <person name="Ward D."/>
            <person name="Feldgarden M."/>
            <person name="Gevers D."/>
            <person name="Huys G."/>
            <person name="Walker B."/>
            <person name="Young S.K."/>
            <person name="Zeng Q."/>
            <person name="Gargeya S."/>
            <person name="Fitzgerald M."/>
            <person name="Haas B."/>
            <person name="Abouelleil A."/>
            <person name="Alvarado L."/>
            <person name="Arachchi H.M."/>
            <person name="Berlin A.M."/>
            <person name="Chapman S.B."/>
            <person name="Goldberg J."/>
            <person name="Griggs A."/>
            <person name="Gujja S."/>
            <person name="Hansen M."/>
            <person name="Howarth C."/>
            <person name="Imamovic A."/>
            <person name="Larimer J."/>
            <person name="McCowen C."/>
            <person name="Montmayeur A."/>
            <person name="Murphy C."/>
            <person name="Neiman D."/>
            <person name="Pearson M."/>
            <person name="Priest M."/>
            <person name="Roberts A."/>
            <person name="Saif S."/>
            <person name="Shea T."/>
            <person name="Sisk P."/>
            <person name="Sykes S."/>
            <person name="Wortman J."/>
            <person name="Nusbaum C."/>
            <person name="Birren B."/>
        </authorList>
    </citation>
    <scope>NUCLEOTIDE SEQUENCE [LARGE SCALE GENOMIC DNA]</scope>
    <source>
        <strain evidence="11 12">ATCC 51513</strain>
    </source>
</reference>
<evidence type="ECO:0000256" key="6">
    <source>
        <dbReference type="ARBA" id="ARBA00023027"/>
    </source>
</evidence>
<dbReference type="Proteomes" id="UP000006078">
    <property type="component" value="Unassembled WGS sequence"/>
</dbReference>
<sequence length="330" mass="36353">MRILVTGGAGFIGSDFVRRSLKRPGGHEVTVLDKLTYAANPKSLEGLPADRFCLIEGDVADEALVDRLVGESDLVVHFAAESHVDRSLKDPAGFAVTNVLGTIRIAAAAARHGVRLHHVSTDEVFGDLPLDSTDEFTPETPYRPSSPYAASKASSDHFVRALVRSAGLQATISNCSNNFGPRQHPEKLIPRQIIRLLHGKPPAVYGEGANVRDWIHVADHNEAVWRIVEAGRPGETYLIGARARRSNLEIARALCRIAGRDPGDIVFVADRPGHDRRYAIDPSSTEALGWRPESGDLEDALAETFAWYRDNEDWWRESYLESEEAYRAQG</sequence>
<evidence type="ECO:0000313" key="11">
    <source>
        <dbReference type="EMBL" id="EJZ81469.1"/>
    </source>
</evidence>
<dbReference type="Gene3D" id="3.90.25.10">
    <property type="entry name" value="UDP-galactose 4-epimerase, domain 1"/>
    <property type="match status" value="1"/>
</dbReference>
<evidence type="ECO:0000256" key="4">
    <source>
        <dbReference type="ARBA" id="ARBA00011990"/>
    </source>
</evidence>
<keyword evidence="7 8" id="KW-0456">Lyase</keyword>
<comment type="caution">
    <text evidence="10">The sequence shown here is derived from an EMBL/GenBank/DDBJ whole genome shotgun (WGS) entry which is preliminary data.</text>
</comment>
<keyword evidence="12" id="KW-1185">Reference proteome</keyword>
<keyword evidence="6" id="KW-0520">NAD</keyword>
<dbReference type="PANTHER" id="PTHR43000">
    <property type="entry name" value="DTDP-D-GLUCOSE 4,6-DEHYDRATASE-RELATED"/>
    <property type="match status" value="1"/>
</dbReference>
<accession>I7L9V9</accession>
<comment type="cofactor">
    <cofactor evidence="2 8">
        <name>NAD(+)</name>
        <dbReference type="ChEBI" id="CHEBI:57540"/>
    </cofactor>
</comment>
<evidence type="ECO:0000256" key="5">
    <source>
        <dbReference type="ARBA" id="ARBA00016977"/>
    </source>
</evidence>
<evidence type="ECO:0000259" key="9">
    <source>
        <dbReference type="Pfam" id="PF16363"/>
    </source>
</evidence>
<evidence type="ECO:0000256" key="7">
    <source>
        <dbReference type="ARBA" id="ARBA00023239"/>
    </source>
</evidence>
<dbReference type="PATRIC" id="fig|883169.3.peg.1538"/>